<dbReference type="EC" id="2.7.13.3" evidence="2"/>
<dbReference type="InterPro" id="IPR035965">
    <property type="entry name" value="PAS-like_dom_sf"/>
</dbReference>
<dbReference type="AlphaFoldDB" id="B9XQ60"/>
<comment type="catalytic activity">
    <reaction evidence="1">
        <text>ATP + protein L-histidine = ADP + protein N-phospho-L-histidine.</text>
        <dbReference type="EC" id="2.7.13.3"/>
    </reaction>
</comment>
<feature type="domain" description="PAS" evidence="14">
    <location>
        <begin position="102"/>
        <end position="156"/>
    </location>
</feature>
<dbReference type="PROSITE" id="PS50113">
    <property type="entry name" value="PAC"/>
    <property type="match status" value="2"/>
</dbReference>
<dbReference type="InterPro" id="IPR003018">
    <property type="entry name" value="GAF"/>
</dbReference>
<dbReference type="STRING" id="320771.Cflav_PD1201"/>
<dbReference type="Pfam" id="PF00512">
    <property type="entry name" value="HisKA"/>
    <property type="match status" value="1"/>
</dbReference>
<keyword evidence="10" id="KW-0175">Coiled coil</keyword>
<dbReference type="PROSITE" id="PS50109">
    <property type="entry name" value="HIS_KIN"/>
    <property type="match status" value="1"/>
</dbReference>
<evidence type="ECO:0000256" key="9">
    <source>
        <dbReference type="PROSITE-ProRule" id="PRU00169"/>
    </source>
</evidence>
<evidence type="ECO:0000256" key="11">
    <source>
        <dbReference type="SAM" id="Phobius"/>
    </source>
</evidence>
<dbReference type="Pfam" id="PF13185">
    <property type="entry name" value="GAF_2"/>
    <property type="match status" value="1"/>
</dbReference>
<keyword evidence="4" id="KW-0808">Transferase</keyword>
<dbReference type="RefSeq" id="WP_007417946.1">
    <property type="nucleotide sequence ID" value="NZ_ABOX02000051.1"/>
</dbReference>
<keyword evidence="5" id="KW-0547">Nucleotide-binding</keyword>
<dbReference type="GO" id="GO:0005524">
    <property type="term" value="F:ATP binding"/>
    <property type="evidence" value="ECO:0007669"/>
    <property type="project" value="UniProtKB-KW"/>
</dbReference>
<dbReference type="SMART" id="SM00448">
    <property type="entry name" value="REC"/>
    <property type="match status" value="1"/>
</dbReference>
<evidence type="ECO:0000256" key="10">
    <source>
        <dbReference type="SAM" id="Coils"/>
    </source>
</evidence>
<evidence type="ECO:0000256" key="8">
    <source>
        <dbReference type="ARBA" id="ARBA00023012"/>
    </source>
</evidence>
<keyword evidence="17" id="KW-1185">Reference proteome</keyword>
<dbReference type="Gene3D" id="3.40.50.2300">
    <property type="match status" value="1"/>
</dbReference>
<evidence type="ECO:0000256" key="2">
    <source>
        <dbReference type="ARBA" id="ARBA00012438"/>
    </source>
</evidence>
<dbReference type="Pfam" id="PF02518">
    <property type="entry name" value="HATPase_c"/>
    <property type="match status" value="1"/>
</dbReference>
<organism evidence="16 17">
    <name type="scientific">Pedosphaera parvula (strain Ellin514)</name>
    <dbReference type="NCBI Taxonomy" id="320771"/>
    <lineage>
        <taxon>Bacteria</taxon>
        <taxon>Pseudomonadati</taxon>
        <taxon>Verrucomicrobiota</taxon>
        <taxon>Pedosphaerae</taxon>
        <taxon>Pedosphaerales</taxon>
        <taxon>Pedosphaeraceae</taxon>
        <taxon>Pedosphaera</taxon>
    </lineage>
</organism>
<dbReference type="SUPFAM" id="SSF55781">
    <property type="entry name" value="GAF domain-like"/>
    <property type="match status" value="1"/>
</dbReference>
<dbReference type="PROSITE" id="PS50110">
    <property type="entry name" value="RESPONSE_REGULATORY"/>
    <property type="match status" value="1"/>
</dbReference>
<dbReference type="SUPFAM" id="SSF47384">
    <property type="entry name" value="Homodimeric domain of signal transducing histidine kinase"/>
    <property type="match status" value="1"/>
</dbReference>
<gene>
    <name evidence="16" type="ORF">Cflav_PD1201</name>
</gene>
<dbReference type="InterPro" id="IPR003661">
    <property type="entry name" value="HisK_dim/P_dom"/>
</dbReference>
<dbReference type="PROSITE" id="PS50112">
    <property type="entry name" value="PAS"/>
    <property type="match status" value="2"/>
</dbReference>
<dbReference type="InterPro" id="IPR005467">
    <property type="entry name" value="His_kinase_dom"/>
</dbReference>
<dbReference type="InterPro" id="IPR029016">
    <property type="entry name" value="GAF-like_dom_sf"/>
</dbReference>
<protein>
    <recommendedName>
        <fullName evidence="2">histidine kinase</fullName>
        <ecNumber evidence="2">2.7.13.3</ecNumber>
    </recommendedName>
</protein>
<keyword evidence="11" id="KW-1133">Transmembrane helix</keyword>
<dbReference type="OrthoDB" id="5429506at2"/>
<name>B9XQ60_PEDPL</name>
<dbReference type="InterPro" id="IPR011006">
    <property type="entry name" value="CheY-like_superfamily"/>
</dbReference>
<evidence type="ECO:0000256" key="1">
    <source>
        <dbReference type="ARBA" id="ARBA00000085"/>
    </source>
</evidence>
<dbReference type="InterPro" id="IPR001789">
    <property type="entry name" value="Sig_transdc_resp-reg_receiver"/>
</dbReference>
<dbReference type="Gene3D" id="3.30.450.40">
    <property type="match status" value="1"/>
</dbReference>
<dbReference type="GO" id="GO:0000155">
    <property type="term" value="F:phosphorelay sensor kinase activity"/>
    <property type="evidence" value="ECO:0007669"/>
    <property type="project" value="InterPro"/>
</dbReference>
<evidence type="ECO:0000256" key="5">
    <source>
        <dbReference type="ARBA" id="ARBA00022741"/>
    </source>
</evidence>
<feature type="modified residue" description="4-aspartylphosphate" evidence="9">
    <location>
        <position position="829"/>
    </location>
</feature>
<evidence type="ECO:0000256" key="6">
    <source>
        <dbReference type="ARBA" id="ARBA00022777"/>
    </source>
</evidence>
<dbReference type="SUPFAM" id="SSF55874">
    <property type="entry name" value="ATPase domain of HSP90 chaperone/DNA topoisomerase II/histidine kinase"/>
    <property type="match status" value="1"/>
</dbReference>
<feature type="coiled-coil region" evidence="10">
    <location>
        <begin position="377"/>
        <end position="411"/>
    </location>
</feature>
<dbReference type="Pfam" id="PF08447">
    <property type="entry name" value="PAS_3"/>
    <property type="match status" value="1"/>
</dbReference>
<feature type="domain" description="Response regulatory" evidence="13">
    <location>
        <begin position="778"/>
        <end position="890"/>
    </location>
</feature>
<dbReference type="SUPFAM" id="SSF55785">
    <property type="entry name" value="PYP-like sensor domain (PAS domain)"/>
    <property type="match status" value="2"/>
</dbReference>
<dbReference type="InterPro" id="IPR004358">
    <property type="entry name" value="Sig_transdc_His_kin-like_C"/>
</dbReference>
<accession>B9XQ60</accession>
<sequence length="893" mass="98867">MKKIEISAPLRISGFYLMLGLGWIFFSNRLLNLLVRDPELLEKLEIAKGWAFMAVTAGFLYFLIQRELARRQGFQAVLQESQRTLASLMSSLPGMAYRCMNDQDWTLIFVSQGCVELTGYEPDDLLGNKAAAYGALIHEEDREHVWLGVQKAVQEKREFRLTYRIRTAKGVEKWVWEQGQGVFSSEGEMLFLEGLIIDVTERQQAQQALKLSNERLGLIARVTGAVVGATPLAVQAEELADQVRKAFAVDGCVIRVLEEEHMVLLASAGIPKEKLPQQIALGLGISGEIVNQKRPAAIEDVHTNPVTAQLFESEPNAYRFKSFAGAPLLVEEKVVGILGIYSEKEVRRFTSADVEHLQIVANHIALAVTNDRLYKAVRTQNTQLAEQIKEREKAEQLVREHAALLDKARDAILVCDWENKVVFWNESATRLYGWTTSEVIGQSVKELLLRDVAKFETAKSAALENGEWAGELSQITKEGREILVESRWTLVRDNSGAPRTVFVINTDITERKKLEVQFLRAQRMESIGTLAGGIAHDLNNVLAPILMSIALLKKMHPEPETTEVLETLEGSANRGADMIKQVLSYARGVQGDRITISVARLLEEMEKIMGETFPKSIRIQKRMEPSVACLVGDPTQLHQILLNLCVNARDAMPDGGTLVLSAESVLLDDKYKAVSPHAKPGSYVALRVTDTGTGIAPEVKARIFEPFFTTKEIGKGSGLGLSTMLAIVKSHGGFVDVSSELEKGSTFTVYLPSQTSLDSVSAADTQETANFVKGNGELVMLVEDEAAVRKATQKALQSFGYQVITANDGAEALAIYRQRQSEIAVVLTDMMMPIMDGMVMIERLRKMHPEVKIVAASGNFSKNWEATGVKAVLAKPYKAETLLRTLRQVLGNK</sequence>
<dbReference type="InterPro" id="IPR001610">
    <property type="entry name" value="PAC"/>
</dbReference>
<dbReference type="InterPro" id="IPR013655">
    <property type="entry name" value="PAS_fold_3"/>
</dbReference>
<evidence type="ECO:0000259" key="14">
    <source>
        <dbReference type="PROSITE" id="PS50112"/>
    </source>
</evidence>
<dbReference type="InterPro" id="IPR013656">
    <property type="entry name" value="PAS_4"/>
</dbReference>
<dbReference type="PANTHER" id="PTHR43065">
    <property type="entry name" value="SENSOR HISTIDINE KINASE"/>
    <property type="match status" value="1"/>
</dbReference>
<evidence type="ECO:0000256" key="4">
    <source>
        <dbReference type="ARBA" id="ARBA00022679"/>
    </source>
</evidence>
<evidence type="ECO:0000313" key="16">
    <source>
        <dbReference type="EMBL" id="EEF58064.1"/>
    </source>
</evidence>
<dbReference type="InterPro" id="IPR003594">
    <property type="entry name" value="HATPase_dom"/>
</dbReference>
<keyword evidence="6 16" id="KW-0418">Kinase</keyword>
<keyword evidence="11" id="KW-0472">Membrane</keyword>
<dbReference type="InterPro" id="IPR000014">
    <property type="entry name" value="PAS"/>
</dbReference>
<dbReference type="EMBL" id="ABOX02000051">
    <property type="protein sequence ID" value="EEF58064.1"/>
    <property type="molecule type" value="Genomic_DNA"/>
</dbReference>
<feature type="domain" description="Histidine kinase" evidence="12">
    <location>
        <begin position="533"/>
        <end position="755"/>
    </location>
</feature>
<dbReference type="PANTHER" id="PTHR43065:SF46">
    <property type="entry name" value="C4-DICARBOXYLATE TRANSPORT SENSOR PROTEIN DCTB"/>
    <property type="match status" value="1"/>
</dbReference>
<dbReference type="SMART" id="SM00387">
    <property type="entry name" value="HATPase_c"/>
    <property type="match status" value="1"/>
</dbReference>
<dbReference type="InterPro" id="IPR000700">
    <property type="entry name" value="PAS-assoc_C"/>
</dbReference>
<dbReference type="SMART" id="SM00091">
    <property type="entry name" value="PAS"/>
    <property type="match status" value="2"/>
</dbReference>
<dbReference type="Gene3D" id="3.30.565.10">
    <property type="entry name" value="Histidine kinase-like ATPase, C-terminal domain"/>
    <property type="match status" value="1"/>
</dbReference>
<reference evidence="16 17" key="1">
    <citation type="journal article" date="2011" name="J. Bacteriol.">
        <title>Genome sequence of 'Pedosphaera parvula' Ellin514, an aerobic Verrucomicrobial isolate from pasture soil.</title>
        <authorList>
            <person name="Kant R."/>
            <person name="van Passel M.W."/>
            <person name="Sangwan P."/>
            <person name="Palva A."/>
            <person name="Lucas S."/>
            <person name="Copeland A."/>
            <person name="Lapidus A."/>
            <person name="Glavina Del Rio T."/>
            <person name="Dalin E."/>
            <person name="Tice H."/>
            <person name="Bruce D."/>
            <person name="Goodwin L."/>
            <person name="Pitluck S."/>
            <person name="Chertkov O."/>
            <person name="Larimer F.W."/>
            <person name="Land M.L."/>
            <person name="Hauser L."/>
            <person name="Brettin T.S."/>
            <person name="Detter J.C."/>
            <person name="Han S."/>
            <person name="de Vos W.M."/>
            <person name="Janssen P.H."/>
            <person name="Smidt H."/>
        </authorList>
    </citation>
    <scope>NUCLEOTIDE SEQUENCE [LARGE SCALE GENOMIC DNA]</scope>
    <source>
        <strain evidence="16 17">Ellin514</strain>
    </source>
</reference>
<dbReference type="CDD" id="cd00130">
    <property type="entry name" value="PAS"/>
    <property type="match status" value="2"/>
</dbReference>
<evidence type="ECO:0000259" key="15">
    <source>
        <dbReference type="PROSITE" id="PS50113"/>
    </source>
</evidence>
<feature type="domain" description="PAC" evidence="15">
    <location>
        <begin position="468"/>
        <end position="520"/>
    </location>
</feature>
<keyword evidence="7" id="KW-0067">ATP-binding</keyword>
<feature type="domain" description="PAS" evidence="14">
    <location>
        <begin position="404"/>
        <end position="466"/>
    </location>
</feature>
<keyword evidence="3 9" id="KW-0597">Phosphoprotein</keyword>
<keyword evidence="11" id="KW-0812">Transmembrane</keyword>
<evidence type="ECO:0000313" key="17">
    <source>
        <dbReference type="Proteomes" id="UP000003688"/>
    </source>
</evidence>
<dbReference type="CDD" id="cd00082">
    <property type="entry name" value="HisKA"/>
    <property type="match status" value="1"/>
</dbReference>
<evidence type="ECO:0000256" key="3">
    <source>
        <dbReference type="ARBA" id="ARBA00022553"/>
    </source>
</evidence>
<dbReference type="Gene3D" id="1.10.287.130">
    <property type="match status" value="1"/>
</dbReference>
<dbReference type="SMART" id="SM00388">
    <property type="entry name" value="HisKA"/>
    <property type="match status" value="1"/>
</dbReference>
<feature type="transmembrane region" description="Helical" evidence="11">
    <location>
        <begin position="7"/>
        <end position="26"/>
    </location>
</feature>
<dbReference type="InterPro" id="IPR036890">
    <property type="entry name" value="HATPase_C_sf"/>
</dbReference>
<evidence type="ECO:0000259" key="12">
    <source>
        <dbReference type="PROSITE" id="PS50109"/>
    </source>
</evidence>
<dbReference type="Proteomes" id="UP000003688">
    <property type="component" value="Unassembled WGS sequence"/>
</dbReference>
<dbReference type="Pfam" id="PF00072">
    <property type="entry name" value="Response_reg"/>
    <property type="match status" value="1"/>
</dbReference>
<evidence type="ECO:0000259" key="13">
    <source>
        <dbReference type="PROSITE" id="PS50110"/>
    </source>
</evidence>
<dbReference type="SUPFAM" id="SSF52172">
    <property type="entry name" value="CheY-like"/>
    <property type="match status" value="1"/>
</dbReference>
<dbReference type="SMART" id="SM00065">
    <property type="entry name" value="GAF"/>
    <property type="match status" value="1"/>
</dbReference>
<evidence type="ECO:0000256" key="7">
    <source>
        <dbReference type="ARBA" id="ARBA00022840"/>
    </source>
</evidence>
<dbReference type="NCBIfam" id="TIGR00229">
    <property type="entry name" value="sensory_box"/>
    <property type="match status" value="2"/>
</dbReference>
<dbReference type="InterPro" id="IPR036097">
    <property type="entry name" value="HisK_dim/P_sf"/>
</dbReference>
<comment type="caution">
    <text evidence="16">The sequence shown here is derived from an EMBL/GenBank/DDBJ whole genome shotgun (WGS) entry which is preliminary data.</text>
</comment>
<dbReference type="Gene3D" id="3.30.450.20">
    <property type="entry name" value="PAS domain"/>
    <property type="match status" value="2"/>
</dbReference>
<dbReference type="PRINTS" id="PR00344">
    <property type="entry name" value="BCTRLSENSOR"/>
</dbReference>
<proteinExistence type="predicted"/>
<dbReference type="SMART" id="SM00086">
    <property type="entry name" value="PAC"/>
    <property type="match status" value="2"/>
</dbReference>
<feature type="domain" description="PAC" evidence="15">
    <location>
        <begin position="155"/>
        <end position="211"/>
    </location>
</feature>
<keyword evidence="8" id="KW-0902">Two-component regulatory system</keyword>
<dbReference type="Pfam" id="PF08448">
    <property type="entry name" value="PAS_4"/>
    <property type="match status" value="1"/>
</dbReference>